<reference evidence="1 2" key="1">
    <citation type="submission" date="2015-01" db="EMBL/GenBank/DDBJ databases">
        <authorList>
            <person name="Aslett A.Martin."/>
            <person name="De Silva Nishadi"/>
        </authorList>
    </citation>
    <scope>NUCLEOTIDE SEQUENCE [LARGE SCALE GENOMIC DNA]</scope>
    <source>
        <strain evidence="1 2">R28058</strain>
    </source>
</reference>
<proteinExistence type="predicted"/>
<dbReference type="InterPro" id="IPR011053">
    <property type="entry name" value="Single_hybrid_motif"/>
</dbReference>
<dbReference type="OrthoDB" id="9815497at2"/>
<evidence type="ECO:0000313" key="1">
    <source>
        <dbReference type="EMBL" id="CEQ03605.1"/>
    </source>
</evidence>
<dbReference type="EMBL" id="CEKZ01000003">
    <property type="protein sequence ID" value="CEQ03605.1"/>
    <property type="molecule type" value="Genomic_DNA"/>
</dbReference>
<dbReference type="RefSeq" id="WP_055333548.1">
    <property type="nucleotide sequence ID" value="NZ_CDNF01000003.1"/>
</dbReference>
<organism evidence="1 2">
    <name type="scientific">Paraclostridium sordellii</name>
    <name type="common">Clostridium sordellii</name>
    <dbReference type="NCBI Taxonomy" id="1505"/>
    <lineage>
        <taxon>Bacteria</taxon>
        <taxon>Bacillati</taxon>
        <taxon>Bacillota</taxon>
        <taxon>Clostridia</taxon>
        <taxon>Peptostreptococcales</taxon>
        <taxon>Peptostreptococcaceae</taxon>
        <taxon>Paraclostridium</taxon>
    </lineage>
</organism>
<dbReference type="AlphaFoldDB" id="A0A0C7I245"/>
<dbReference type="SUPFAM" id="SSF51230">
    <property type="entry name" value="Single hybrid motif"/>
    <property type="match status" value="1"/>
</dbReference>
<dbReference type="Gene3D" id="3.40.630.10">
    <property type="entry name" value="Zn peptidases"/>
    <property type="match status" value="1"/>
</dbReference>
<name>A0A0C7I245_PARSO</name>
<dbReference type="NCBIfam" id="TIGR03309">
    <property type="entry name" value="matur_yqeB"/>
    <property type="match status" value="1"/>
</dbReference>
<sequence>MLNNLVIVRGAGDIATGIIHKLNRCGFNVLALEVASPLSIRRKVCFSEAIYNKEVCIEGVFARFIENEYDLIESFKLNKVCVAIDPKGNLIDKLKPKVVIDSILAKKNLGTSIDMAPITIGVGPGFTAGFDVDFVIETMRGHDLGRVITKGSALKNTGVPGVINGVSKDRVIYSSESGIINNICEIGEIVSKNQVIATINTGNKSIEVLATIDGVLRGIIRNNSMVKENLKIADIDPRIDEVKNCTTISDKARCIAGGVLESMLMKWGEL</sequence>
<evidence type="ECO:0000313" key="2">
    <source>
        <dbReference type="Proteomes" id="UP000049127"/>
    </source>
</evidence>
<dbReference type="Proteomes" id="UP000049127">
    <property type="component" value="Unassembled WGS sequence"/>
</dbReference>
<protein>
    <submittedName>
        <fullName evidence="1">Selenium-dependent molybdenum hydroxylase system protein</fullName>
    </submittedName>
</protein>
<dbReference type="InterPro" id="IPR017695">
    <property type="entry name" value="Se-dep_Mo_hydrolase_YqeB"/>
</dbReference>
<accession>A0A0C7I245</accession>
<gene>
    <name evidence="1" type="ORF">R28058_13381</name>
</gene>